<dbReference type="InterPro" id="IPR000067">
    <property type="entry name" value="FlgMring_FliF"/>
</dbReference>
<dbReference type="PRINTS" id="PR01009">
    <property type="entry name" value="FLGMRINGFLIF"/>
</dbReference>
<dbReference type="GO" id="GO:0003774">
    <property type="term" value="F:cytoskeletal motor activity"/>
    <property type="evidence" value="ECO:0007669"/>
    <property type="project" value="InterPro"/>
</dbReference>
<dbReference type="RefSeq" id="WP_342707609.1">
    <property type="nucleotide sequence ID" value="NZ_FOHL01000005.1"/>
</dbReference>
<feature type="transmembrane region" description="Helical" evidence="11">
    <location>
        <begin position="16"/>
        <end position="36"/>
    </location>
</feature>
<dbReference type="PIRSF" id="PIRSF004862">
    <property type="entry name" value="FliF"/>
    <property type="match status" value="1"/>
</dbReference>
<dbReference type="InterPro" id="IPR013556">
    <property type="entry name" value="Flag_M-ring_C"/>
</dbReference>
<evidence type="ECO:0000313" key="15">
    <source>
        <dbReference type="Proteomes" id="UP000184066"/>
    </source>
</evidence>
<evidence type="ECO:0000256" key="11">
    <source>
        <dbReference type="SAM" id="Phobius"/>
    </source>
</evidence>
<evidence type="ECO:0000256" key="9">
    <source>
        <dbReference type="PIRNR" id="PIRNR004862"/>
    </source>
</evidence>
<comment type="subcellular location">
    <subcellularLocation>
        <location evidence="1 9">Bacterial flagellum basal body</location>
    </subcellularLocation>
    <subcellularLocation>
        <location evidence="2">Cell membrane</location>
        <topology evidence="2">Multi-pass membrane protein</topology>
    </subcellularLocation>
</comment>
<dbReference type="InterPro" id="IPR043427">
    <property type="entry name" value="YscJ/FliF"/>
</dbReference>
<dbReference type="GO" id="GO:0071973">
    <property type="term" value="P:bacterial-type flagellum-dependent cell motility"/>
    <property type="evidence" value="ECO:0007669"/>
    <property type="project" value="InterPro"/>
</dbReference>
<evidence type="ECO:0000256" key="1">
    <source>
        <dbReference type="ARBA" id="ARBA00004117"/>
    </source>
</evidence>
<dbReference type="InterPro" id="IPR006182">
    <property type="entry name" value="FliF_N_dom"/>
</dbReference>
<evidence type="ECO:0000256" key="5">
    <source>
        <dbReference type="ARBA" id="ARBA00022692"/>
    </source>
</evidence>
<evidence type="ECO:0000256" key="4">
    <source>
        <dbReference type="ARBA" id="ARBA00022475"/>
    </source>
</evidence>
<organism evidence="14 15">
    <name type="scientific">Oceanicella actignis</name>
    <dbReference type="NCBI Taxonomy" id="1189325"/>
    <lineage>
        <taxon>Bacteria</taxon>
        <taxon>Pseudomonadati</taxon>
        <taxon>Pseudomonadota</taxon>
        <taxon>Alphaproteobacteria</taxon>
        <taxon>Rhodobacterales</taxon>
        <taxon>Paracoccaceae</taxon>
        <taxon>Oceanicella</taxon>
    </lineage>
</organism>
<accession>A0A1M7T8Z8</accession>
<dbReference type="PANTHER" id="PTHR30046">
    <property type="entry name" value="FLAGELLAR M-RING PROTEIN"/>
    <property type="match status" value="1"/>
</dbReference>
<evidence type="ECO:0000256" key="6">
    <source>
        <dbReference type="ARBA" id="ARBA00022989"/>
    </source>
</evidence>
<keyword evidence="5 11" id="KW-0812">Transmembrane</keyword>
<keyword evidence="15" id="KW-1185">Reference proteome</keyword>
<evidence type="ECO:0000256" key="8">
    <source>
        <dbReference type="ARBA" id="ARBA00023143"/>
    </source>
</evidence>
<dbReference type="AlphaFoldDB" id="A0A1M7T8Z8"/>
<dbReference type="NCBIfam" id="TIGR00206">
    <property type="entry name" value="fliF"/>
    <property type="match status" value="1"/>
</dbReference>
<keyword evidence="14" id="KW-0969">Cilium</keyword>
<evidence type="ECO:0000259" key="13">
    <source>
        <dbReference type="Pfam" id="PF08345"/>
    </source>
</evidence>
<dbReference type="GO" id="GO:0005886">
    <property type="term" value="C:plasma membrane"/>
    <property type="evidence" value="ECO:0007669"/>
    <property type="project" value="UniProtKB-SubCell"/>
</dbReference>
<reference evidence="14 15" key="1">
    <citation type="submission" date="2016-12" db="EMBL/GenBank/DDBJ databases">
        <authorList>
            <person name="Song W.-J."/>
            <person name="Kurnit D.M."/>
        </authorList>
    </citation>
    <scope>NUCLEOTIDE SEQUENCE [LARGE SCALE GENOMIC DNA]</scope>
    <source>
        <strain evidence="14 15">CGMCC 1.10808</strain>
    </source>
</reference>
<dbReference type="Pfam" id="PF08345">
    <property type="entry name" value="YscJ_FliF_C"/>
    <property type="match status" value="1"/>
</dbReference>
<sequence length="528" mass="55311">MNLIQTLRGMDPGKRLVAGLAAIAAIIAVAGLLRIASQPAMALLYAGLEPGAAGEVVTALESRGVAYEVRGDAIYVPESERDRLRMSLAAEGRPSGGAAGYELLDDLSGFGTTSEMFDAAYWRAKEGELARTILALPGVRRARVHIANPARKPFERRVEPTASVTVAMRSGVLGKPQAQAIRHLVSSAVAGLQPEAVTVVDAEGGVILAPGKDAPAQGAGSIAEEKAAILKANVERLLAARVGEGAAVVEVSVETRTESEKVTERVLDPQSRVAIHSDTEETNESETGTTANVTVASNLPDGDANGGGQSKRNAATTRERMNYDVSEVLRERVTAPGAVTRISVAVLVDGIRTVGPDGQEVWTPRPKEELDALRELVQTAVGFDPSRGDVVSIESMEFARPAEQGVAAEADAVDFLAANAMTLIQLGVLSAVALALGLLVLRPMITAPAQPRLTEINPSGNEQNAPALPGQTPDVAGSLEAAGEVIDARNVAVDHVEALRKTVEARKEDATLVLRSWLETAEAEGERA</sequence>
<dbReference type="Gene3D" id="3.30.300.30">
    <property type="match status" value="1"/>
</dbReference>
<keyword evidence="6 11" id="KW-1133">Transmembrane helix</keyword>
<evidence type="ECO:0000256" key="10">
    <source>
        <dbReference type="SAM" id="MobiDB-lite"/>
    </source>
</evidence>
<feature type="domain" description="Flagellar M-ring N-terminal" evidence="12">
    <location>
        <begin position="37"/>
        <end position="207"/>
    </location>
</feature>
<evidence type="ECO:0000256" key="7">
    <source>
        <dbReference type="ARBA" id="ARBA00023136"/>
    </source>
</evidence>
<protein>
    <recommendedName>
        <fullName evidence="9">Flagellar M-ring protein</fullName>
    </recommendedName>
</protein>
<feature type="domain" description="Flagellar M-ring C-terminal" evidence="13">
    <location>
        <begin position="238"/>
        <end position="398"/>
    </location>
</feature>
<gene>
    <name evidence="14" type="ORF">SAMN05216200_10578</name>
</gene>
<dbReference type="Proteomes" id="UP000184066">
    <property type="component" value="Unassembled WGS sequence"/>
</dbReference>
<dbReference type="EMBL" id="FRDL01000005">
    <property type="protein sequence ID" value="SHN67196.1"/>
    <property type="molecule type" value="Genomic_DNA"/>
</dbReference>
<keyword evidence="14" id="KW-0282">Flagellum</keyword>
<keyword evidence="7 11" id="KW-0472">Membrane</keyword>
<dbReference type="PANTHER" id="PTHR30046:SF0">
    <property type="entry name" value="FLAGELLAR M-RING PROTEIN"/>
    <property type="match status" value="1"/>
</dbReference>
<comment type="function">
    <text evidence="9">The M ring may be actively involved in energy transduction.</text>
</comment>
<evidence type="ECO:0000256" key="3">
    <source>
        <dbReference type="ARBA" id="ARBA00007971"/>
    </source>
</evidence>
<evidence type="ECO:0000256" key="2">
    <source>
        <dbReference type="ARBA" id="ARBA00004651"/>
    </source>
</evidence>
<evidence type="ECO:0000313" key="14">
    <source>
        <dbReference type="EMBL" id="SHN67196.1"/>
    </source>
</evidence>
<dbReference type="STRING" id="1189325.SAMN04488119_10579"/>
<comment type="similarity">
    <text evidence="3 9">Belongs to the FliF family.</text>
</comment>
<dbReference type="Pfam" id="PF01514">
    <property type="entry name" value="YscJ_FliF"/>
    <property type="match status" value="1"/>
</dbReference>
<dbReference type="InterPro" id="IPR045851">
    <property type="entry name" value="AMP-bd_C_sf"/>
</dbReference>
<keyword evidence="8 9" id="KW-0975">Bacterial flagellum</keyword>
<keyword evidence="14" id="KW-0966">Cell projection</keyword>
<proteinExistence type="inferred from homology"/>
<evidence type="ECO:0000259" key="12">
    <source>
        <dbReference type="Pfam" id="PF01514"/>
    </source>
</evidence>
<feature type="region of interest" description="Disordered" evidence="10">
    <location>
        <begin position="270"/>
        <end position="319"/>
    </location>
</feature>
<keyword evidence="4" id="KW-1003">Cell membrane</keyword>
<dbReference type="GO" id="GO:0009431">
    <property type="term" value="C:bacterial-type flagellum basal body, MS ring"/>
    <property type="evidence" value="ECO:0007669"/>
    <property type="project" value="InterPro"/>
</dbReference>
<name>A0A1M7T8Z8_9RHOB</name>
<feature type="region of interest" description="Disordered" evidence="10">
    <location>
        <begin position="452"/>
        <end position="474"/>
    </location>
</feature>